<accession>A0AA39SLQ6</accession>
<feature type="compositionally biased region" description="Basic and acidic residues" evidence="1">
    <location>
        <begin position="62"/>
        <end position="71"/>
    </location>
</feature>
<sequence>MIRDERRSIKRRSPHLEGDRVPISVFGRRSNAHLLVWMTIGGCRVAARIWVLGDDGGEEENEVRRRREALKTKSSGSDDAESDDADRGATTAVSSVPFSLCSDGDQQRQ</sequence>
<feature type="region of interest" description="Disordered" evidence="1">
    <location>
        <begin position="57"/>
        <end position="109"/>
    </location>
</feature>
<proteinExistence type="predicted"/>
<keyword evidence="3" id="KW-1185">Reference proteome</keyword>
<evidence type="ECO:0000313" key="2">
    <source>
        <dbReference type="EMBL" id="KAK0600706.1"/>
    </source>
</evidence>
<comment type="caution">
    <text evidence="2">The sequence shown here is derived from an EMBL/GenBank/DDBJ whole genome shotgun (WGS) entry which is preliminary data.</text>
</comment>
<gene>
    <name evidence="2" type="ORF">LWI29_017674</name>
</gene>
<protein>
    <submittedName>
        <fullName evidence="2">Uncharacterized protein</fullName>
    </submittedName>
</protein>
<evidence type="ECO:0000256" key="1">
    <source>
        <dbReference type="SAM" id="MobiDB-lite"/>
    </source>
</evidence>
<evidence type="ECO:0000313" key="3">
    <source>
        <dbReference type="Proteomes" id="UP001168877"/>
    </source>
</evidence>
<dbReference type="EMBL" id="JAUESC010000003">
    <property type="protein sequence ID" value="KAK0600706.1"/>
    <property type="molecule type" value="Genomic_DNA"/>
</dbReference>
<dbReference type="AlphaFoldDB" id="A0AA39SLQ6"/>
<dbReference type="Proteomes" id="UP001168877">
    <property type="component" value="Unassembled WGS sequence"/>
</dbReference>
<reference evidence="2" key="1">
    <citation type="journal article" date="2022" name="Plant J.">
        <title>Strategies of tolerance reflected in two North American maple genomes.</title>
        <authorList>
            <person name="McEvoy S.L."/>
            <person name="Sezen U.U."/>
            <person name="Trouern-Trend A."/>
            <person name="McMahon S.M."/>
            <person name="Schaberg P.G."/>
            <person name="Yang J."/>
            <person name="Wegrzyn J.L."/>
            <person name="Swenson N.G."/>
        </authorList>
    </citation>
    <scope>NUCLEOTIDE SEQUENCE</scope>
    <source>
        <strain evidence="2">NS2018</strain>
    </source>
</reference>
<reference evidence="2" key="2">
    <citation type="submission" date="2023-06" db="EMBL/GenBank/DDBJ databases">
        <authorList>
            <person name="Swenson N.G."/>
            <person name="Wegrzyn J.L."/>
            <person name="Mcevoy S.L."/>
        </authorList>
    </citation>
    <scope>NUCLEOTIDE SEQUENCE</scope>
    <source>
        <strain evidence="2">NS2018</strain>
        <tissue evidence="2">Leaf</tissue>
    </source>
</reference>
<organism evidence="2 3">
    <name type="scientific">Acer saccharum</name>
    <name type="common">Sugar maple</name>
    <dbReference type="NCBI Taxonomy" id="4024"/>
    <lineage>
        <taxon>Eukaryota</taxon>
        <taxon>Viridiplantae</taxon>
        <taxon>Streptophyta</taxon>
        <taxon>Embryophyta</taxon>
        <taxon>Tracheophyta</taxon>
        <taxon>Spermatophyta</taxon>
        <taxon>Magnoliopsida</taxon>
        <taxon>eudicotyledons</taxon>
        <taxon>Gunneridae</taxon>
        <taxon>Pentapetalae</taxon>
        <taxon>rosids</taxon>
        <taxon>malvids</taxon>
        <taxon>Sapindales</taxon>
        <taxon>Sapindaceae</taxon>
        <taxon>Hippocastanoideae</taxon>
        <taxon>Acereae</taxon>
        <taxon>Acer</taxon>
    </lineage>
</organism>
<name>A0AA39SLQ6_ACESA</name>